<accession>A0A2A5C7B3</accession>
<evidence type="ECO:0008006" key="4">
    <source>
        <dbReference type="Google" id="ProtNLM"/>
    </source>
</evidence>
<organism evidence="2 3">
    <name type="scientific">SAR86 cluster bacterium</name>
    <dbReference type="NCBI Taxonomy" id="2030880"/>
    <lineage>
        <taxon>Bacteria</taxon>
        <taxon>Pseudomonadati</taxon>
        <taxon>Pseudomonadota</taxon>
        <taxon>Gammaproteobacteria</taxon>
        <taxon>SAR86 cluster</taxon>
    </lineage>
</organism>
<evidence type="ECO:0000313" key="2">
    <source>
        <dbReference type="EMBL" id="PCJ39759.1"/>
    </source>
</evidence>
<dbReference type="Proteomes" id="UP000228987">
    <property type="component" value="Unassembled WGS sequence"/>
</dbReference>
<feature type="chain" id="PRO_5013331763" description="DUF5666 domain-containing protein" evidence="1">
    <location>
        <begin position="23"/>
        <end position="136"/>
    </location>
</feature>
<dbReference type="AlphaFoldDB" id="A0A2A5C7B3"/>
<keyword evidence="1" id="KW-0732">Signal</keyword>
<reference evidence="3" key="1">
    <citation type="submission" date="2017-08" db="EMBL/GenBank/DDBJ databases">
        <title>A dynamic microbial community with high functional redundancy inhabits the cold, oxic subseafloor aquifer.</title>
        <authorList>
            <person name="Tully B.J."/>
            <person name="Wheat C.G."/>
            <person name="Glazer B.T."/>
            <person name="Huber J.A."/>
        </authorList>
    </citation>
    <scope>NUCLEOTIDE SEQUENCE [LARGE SCALE GENOMIC DNA]</scope>
</reference>
<protein>
    <recommendedName>
        <fullName evidence="4">DUF5666 domain-containing protein</fullName>
    </recommendedName>
</protein>
<evidence type="ECO:0000256" key="1">
    <source>
        <dbReference type="SAM" id="SignalP"/>
    </source>
</evidence>
<name>A0A2A5C7B3_9GAMM</name>
<dbReference type="EMBL" id="NVWI01000012">
    <property type="protein sequence ID" value="PCJ39759.1"/>
    <property type="molecule type" value="Genomic_DNA"/>
</dbReference>
<comment type="caution">
    <text evidence="2">The sequence shown here is derived from an EMBL/GenBank/DDBJ whole genome shotgun (WGS) entry which is preliminary data.</text>
</comment>
<gene>
    <name evidence="2" type="ORF">COA71_12785</name>
</gene>
<evidence type="ECO:0000313" key="3">
    <source>
        <dbReference type="Proteomes" id="UP000228987"/>
    </source>
</evidence>
<dbReference type="Pfam" id="PF19649">
    <property type="entry name" value="DUF6152"/>
    <property type="match status" value="1"/>
</dbReference>
<dbReference type="InterPro" id="IPR046150">
    <property type="entry name" value="DUF6152"/>
</dbReference>
<feature type="signal peptide" evidence="1">
    <location>
        <begin position="1"/>
        <end position="22"/>
    </location>
</feature>
<sequence length="136" mass="15070">MKTKLRIVAVIFSLLVAIPATAHHSFFSQFDSSAPITLTGTITRVEWRNPHIWILFDVTNEDGSVSPWRCEGGAPNALVRNGFTANTLEVGEELTIYGYRAFNGENICNGRGWEYKGETIFGRPNDDGPAAELPNR</sequence>
<proteinExistence type="predicted"/>